<protein>
    <submittedName>
        <fullName evidence="2">Uncharacterized protein</fullName>
    </submittedName>
</protein>
<reference evidence="2 3" key="1">
    <citation type="submission" date="2024-01" db="EMBL/GenBank/DDBJ databases">
        <title>Genome assemblies of Stephania.</title>
        <authorList>
            <person name="Yang L."/>
        </authorList>
    </citation>
    <scope>NUCLEOTIDE SEQUENCE [LARGE SCALE GENOMIC DNA]</scope>
    <source>
        <strain evidence="2">QJT</strain>
        <tissue evidence="2">Leaf</tissue>
    </source>
</reference>
<dbReference type="EMBL" id="JBBNAE010000006">
    <property type="protein sequence ID" value="KAK9116256.1"/>
    <property type="molecule type" value="Genomic_DNA"/>
</dbReference>
<comment type="caution">
    <text evidence="2">The sequence shown here is derived from an EMBL/GenBank/DDBJ whole genome shotgun (WGS) entry which is preliminary data.</text>
</comment>
<evidence type="ECO:0000256" key="1">
    <source>
        <dbReference type="SAM" id="MobiDB-lite"/>
    </source>
</evidence>
<feature type="compositionally biased region" description="Basic and acidic residues" evidence="1">
    <location>
        <begin position="25"/>
        <end position="52"/>
    </location>
</feature>
<organism evidence="2 3">
    <name type="scientific">Stephania japonica</name>
    <dbReference type="NCBI Taxonomy" id="461633"/>
    <lineage>
        <taxon>Eukaryota</taxon>
        <taxon>Viridiplantae</taxon>
        <taxon>Streptophyta</taxon>
        <taxon>Embryophyta</taxon>
        <taxon>Tracheophyta</taxon>
        <taxon>Spermatophyta</taxon>
        <taxon>Magnoliopsida</taxon>
        <taxon>Ranunculales</taxon>
        <taxon>Menispermaceae</taxon>
        <taxon>Menispermoideae</taxon>
        <taxon>Cissampelideae</taxon>
        <taxon>Stephania</taxon>
    </lineage>
</organism>
<feature type="compositionally biased region" description="Polar residues" evidence="1">
    <location>
        <begin position="150"/>
        <end position="161"/>
    </location>
</feature>
<evidence type="ECO:0000313" key="2">
    <source>
        <dbReference type="EMBL" id="KAK9116256.1"/>
    </source>
</evidence>
<dbReference type="AlphaFoldDB" id="A0AAP0IIN7"/>
<feature type="region of interest" description="Disordered" evidence="1">
    <location>
        <begin position="140"/>
        <end position="161"/>
    </location>
</feature>
<keyword evidence="3" id="KW-1185">Reference proteome</keyword>
<accession>A0AAP0IIN7</accession>
<dbReference type="Proteomes" id="UP001417504">
    <property type="component" value="Unassembled WGS sequence"/>
</dbReference>
<sequence length="215" mass="23652">MSSREGERYETRSSEQRRGGRRRGERAMRARSSREGEAWRGDKRERGREGDARALITEEEGEAIELEPSLIVEEESEAIELEPSLIVEEEGANMLEPLLVVEEGEGTHSTINVGYGFDIRSKISRNKGPDEGVQVDGSSACGEAPLGQPNPVTNNTTNASASQPLPTTFACVETPLTQCFPTPSCNAKYDGFLATSFEDFSKVKSEDSNCSRSWR</sequence>
<evidence type="ECO:0000313" key="3">
    <source>
        <dbReference type="Proteomes" id="UP001417504"/>
    </source>
</evidence>
<feature type="compositionally biased region" description="Basic and acidic residues" evidence="1">
    <location>
        <begin position="1"/>
        <end position="18"/>
    </location>
</feature>
<name>A0AAP0IIN7_9MAGN</name>
<feature type="region of interest" description="Disordered" evidence="1">
    <location>
        <begin position="1"/>
        <end position="61"/>
    </location>
</feature>
<gene>
    <name evidence="2" type="ORF">Sjap_015203</name>
</gene>
<proteinExistence type="predicted"/>